<feature type="chain" id="PRO_5028808780" evidence="3">
    <location>
        <begin position="30"/>
        <end position="1026"/>
    </location>
</feature>
<evidence type="ECO:0000313" key="4">
    <source>
        <dbReference type="Proteomes" id="UP000322000"/>
    </source>
</evidence>
<reference evidence="5" key="1">
    <citation type="submission" date="2025-08" db="UniProtKB">
        <authorList>
            <consortium name="RefSeq"/>
        </authorList>
    </citation>
    <scope>IDENTIFICATION</scope>
</reference>
<keyword evidence="2" id="KW-0812">Transmembrane</keyword>
<feature type="compositionally biased region" description="Basic and acidic residues" evidence="1">
    <location>
        <begin position="363"/>
        <end position="382"/>
    </location>
</feature>
<name>A0A7E5VD07_TRINI</name>
<feature type="transmembrane region" description="Helical" evidence="2">
    <location>
        <begin position="883"/>
        <end position="902"/>
    </location>
</feature>
<evidence type="ECO:0000313" key="5">
    <source>
        <dbReference type="RefSeq" id="XP_026726167.1"/>
    </source>
</evidence>
<dbReference type="OrthoDB" id="44061at2759"/>
<evidence type="ECO:0000256" key="1">
    <source>
        <dbReference type="SAM" id="MobiDB-lite"/>
    </source>
</evidence>
<keyword evidence="2" id="KW-1133">Transmembrane helix</keyword>
<dbReference type="AlphaFoldDB" id="A0A7E5VD07"/>
<feature type="transmembrane region" description="Helical" evidence="2">
    <location>
        <begin position="796"/>
        <end position="817"/>
    </location>
</feature>
<dbReference type="Proteomes" id="UP000322000">
    <property type="component" value="Chromosome 4"/>
</dbReference>
<gene>
    <name evidence="5" type="primary">LOC113492735</name>
</gene>
<keyword evidence="4" id="KW-1185">Reference proteome</keyword>
<dbReference type="GeneID" id="113492735"/>
<keyword evidence="2" id="KW-0472">Membrane</keyword>
<dbReference type="InParanoid" id="A0A7E5VD07"/>
<organism evidence="4 5">
    <name type="scientific">Trichoplusia ni</name>
    <name type="common">Cabbage looper</name>
    <dbReference type="NCBI Taxonomy" id="7111"/>
    <lineage>
        <taxon>Eukaryota</taxon>
        <taxon>Metazoa</taxon>
        <taxon>Ecdysozoa</taxon>
        <taxon>Arthropoda</taxon>
        <taxon>Hexapoda</taxon>
        <taxon>Insecta</taxon>
        <taxon>Pterygota</taxon>
        <taxon>Neoptera</taxon>
        <taxon>Endopterygota</taxon>
        <taxon>Lepidoptera</taxon>
        <taxon>Glossata</taxon>
        <taxon>Ditrysia</taxon>
        <taxon>Noctuoidea</taxon>
        <taxon>Noctuidae</taxon>
        <taxon>Plusiinae</taxon>
        <taxon>Trichoplusia</taxon>
    </lineage>
</organism>
<sequence>MQIKLNYAFCFSFKTELFCLLIVFQLVSTMVFDENGDNINFSSEEQAQLEVRSVFINCEPEEGNVSPDSEATRFEREELFKHSVLHDCNKKLALTVKITSEPNSSGDEYLPIEHVFEGVNKKRIRLLDPYILRLRREPPLQAYKLRRVDTISGVLIDSEGRTLRESQRNTRNRVERDLSHSSEDHGWTIEYIQHSPSYTVTPENLELQQTSALADVNSALQDSSSCVKKRSLCTNALNTTIGKRNKRNVHNILVEESTDENNPWNSKEHFYRISDSDKDKFRAENYEDSSDDDGPSRSVLSSNHNKDNSRNPEANAKTQPEDKIRHKKNFRSKFKMFMTKDSFSRLGKIKSSEKSKTNSPSTRSKEVQERSALKETNERPENESDDFSSDQTEVSEKDYAVYEIGNPELWYTVHVQLFEKLSTPDGKTVWNDLTKGEQASVSSTSPEWTGQDLTVRYRPAEWIPREEFSLPMASLCLLAPIRAANIDSFSEANATYYNSVADDGGYIVVPEEDVMGLKVDEMNIDKRDENNTDSELITKTDDRTEQLQARRRVVVRTSRALLGGADDKVNIAFQGTDKYLTLPHRRPHHAQIDLEARADENELVRIGASGRIAIAVADNTRKTRTIITLQVGNTGLAAARFRVATRDCGPALSDLMDDKNQAVTMAGPVLIPPRHTRSLRLELPIDIPIDVAHCSGNIQYLIADFGEVRYGVYFLPNVINFAVTLLNDEDKSVAVRDVAIKKGDRCFCVWHCDCVCLSDDPKLICRHMAEARQSAAGLSPHDRTRHARSACYEDDITINIFVIITGVLIALLLLGLIKAFMGLIFRCVGTAGLDQLVQIPRKIDHYYESSLCSRKVEYDCDGYPVHPDTRERTVRYISLPMEFLLNAVFFIIVPVIVMYEAIRQLISRCKTGKTKNVCVMSTKSDTKKCFSSQDMQGLAMRWRRRRGGLRRWMTPEAQELSKDLWKEGLAPVQTDMRPLLREPRHEAVATETRENESCVDSEQDDTDYVLTQMQKSRESLSALRHG</sequence>
<feature type="region of interest" description="Disordered" evidence="1">
    <location>
        <begin position="283"/>
        <end position="330"/>
    </location>
</feature>
<feature type="compositionally biased region" description="Basic and acidic residues" evidence="1">
    <location>
        <begin position="986"/>
        <end position="996"/>
    </location>
</feature>
<feature type="region of interest" description="Disordered" evidence="1">
    <location>
        <begin position="986"/>
        <end position="1005"/>
    </location>
</feature>
<dbReference type="KEGG" id="tnl:113492735"/>
<protein>
    <submittedName>
        <fullName evidence="5">Uncharacterized protein LOC113492735</fullName>
    </submittedName>
</protein>
<feature type="region of interest" description="Disordered" evidence="1">
    <location>
        <begin position="347"/>
        <end position="394"/>
    </location>
</feature>
<evidence type="ECO:0000256" key="2">
    <source>
        <dbReference type="SAM" id="Phobius"/>
    </source>
</evidence>
<proteinExistence type="predicted"/>
<accession>A0A7E5VD07</accession>
<keyword evidence="3" id="KW-0732">Signal</keyword>
<feature type="signal peptide" evidence="3">
    <location>
        <begin position="1"/>
        <end position="29"/>
    </location>
</feature>
<dbReference type="RefSeq" id="XP_026726167.1">
    <property type="nucleotide sequence ID" value="XM_026870366.1"/>
</dbReference>
<evidence type="ECO:0000256" key="3">
    <source>
        <dbReference type="SAM" id="SignalP"/>
    </source>
</evidence>